<dbReference type="EMBL" id="JBIAXI010000024">
    <property type="protein sequence ID" value="MFF4777500.1"/>
    <property type="molecule type" value="Genomic_DNA"/>
</dbReference>
<dbReference type="Proteomes" id="UP001602119">
    <property type="component" value="Unassembled WGS sequence"/>
</dbReference>
<proteinExistence type="predicted"/>
<evidence type="ECO:0000256" key="1">
    <source>
        <dbReference type="SAM" id="MobiDB-lite"/>
    </source>
</evidence>
<sequence length="52" mass="5943">MARRTTQAHRETTGTRLAELRRSNAAGRHDSRPRRRRSRGDARRGAIADSSR</sequence>
<comment type="caution">
    <text evidence="2">The sequence shown here is derived from an EMBL/GenBank/DDBJ whole genome shotgun (WGS) entry which is preliminary data.</text>
</comment>
<dbReference type="RefSeq" id="WP_387345945.1">
    <property type="nucleotide sequence ID" value="NZ_JBIAXI010000024.1"/>
</dbReference>
<gene>
    <name evidence="2" type="ORF">ACFY05_32055</name>
</gene>
<feature type="compositionally biased region" description="Basic and acidic residues" evidence="1">
    <location>
        <begin position="8"/>
        <end position="30"/>
    </location>
</feature>
<feature type="region of interest" description="Disordered" evidence="1">
    <location>
        <begin position="1"/>
        <end position="52"/>
    </location>
</feature>
<reference evidence="2 3" key="1">
    <citation type="submission" date="2024-10" db="EMBL/GenBank/DDBJ databases">
        <title>The Natural Products Discovery Center: Release of the First 8490 Sequenced Strains for Exploring Actinobacteria Biosynthetic Diversity.</title>
        <authorList>
            <person name="Kalkreuter E."/>
            <person name="Kautsar S.A."/>
            <person name="Yang D."/>
            <person name="Bader C.D."/>
            <person name="Teijaro C.N."/>
            <person name="Fluegel L."/>
            <person name="Davis C.M."/>
            <person name="Simpson J.R."/>
            <person name="Lauterbach L."/>
            <person name="Steele A.D."/>
            <person name="Gui C."/>
            <person name="Meng S."/>
            <person name="Li G."/>
            <person name="Viehrig K."/>
            <person name="Ye F."/>
            <person name="Su P."/>
            <person name="Kiefer A.F."/>
            <person name="Nichols A."/>
            <person name="Cepeda A.J."/>
            <person name="Yan W."/>
            <person name="Fan B."/>
            <person name="Jiang Y."/>
            <person name="Adhikari A."/>
            <person name="Zheng C.-J."/>
            <person name="Schuster L."/>
            <person name="Cowan T.M."/>
            <person name="Smanski M.J."/>
            <person name="Chevrette M.G."/>
            <person name="De Carvalho L.P.S."/>
            <person name="Shen B."/>
        </authorList>
    </citation>
    <scope>NUCLEOTIDE SEQUENCE [LARGE SCALE GENOMIC DNA]</scope>
    <source>
        <strain evidence="2 3">NPDC001281</strain>
    </source>
</reference>
<organism evidence="2 3">
    <name type="scientific">Microtetraspora fusca</name>
    <dbReference type="NCBI Taxonomy" id="1997"/>
    <lineage>
        <taxon>Bacteria</taxon>
        <taxon>Bacillati</taxon>
        <taxon>Actinomycetota</taxon>
        <taxon>Actinomycetes</taxon>
        <taxon>Streptosporangiales</taxon>
        <taxon>Streptosporangiaceae</taxon>
        <taxon>Microtetraspora</taxon>
    </lineage>
</organism>
<feature type="compositionally biased region" description="Basic and acidic residues" evidence="1">
    <location>
        <begin position="39"/>
        <end position="52"/>
    </location>
</feature>
<keyword evidence="3" id="KW-1185">Reference proteome</keyword>
<name>A0ABW6VDR7_MICFU</name>
<protein>
    <submittedName>
        <fullName evidence="2">Uncharacterized protein</fullName>
    </submittedName>
</protein>
<evidence type="ECO:0000313" key="3">
    <source>
        <dbReference type="Proteomes" id="UP001602119"/>
    </source>
</evidence>
<evidence type="ECO:0000313" key="2">
    <source>
        <dbReference type="EMBL" id="MFF4777500.1"/>
    </source>
</evidence>
<accession>A0ABW6VDR7</accession>